<gene>
    <name evidence="1" type="ORF">GCM10007877_34540</name>
</gene>
<keyword evidence="2" id="KW-1185">Reference proteome</keyword>
<dbReference type="Proteomes" id="UP001156870">
    <property type="component" value="Unassembled WGS sequence"/>
</dbReference>
<protein>
    <submittedName>
        <fullName evidence="1">Uncharacterized protein</fullName>
    </submittedName>
</protein>
<organism evidence="1 2">
    <name type="scientific">Marinibactrum halimedae</name>
    <dbReference type="NCBI Taxonomy" id="1444977"/>
    <lineage>
        <taxon>Bacteria</taxon>
        <taxon>Pseudomonadati</taxon>
        <taxon>Pseudomonadota</taxon>
        <taxon>Gammaproteobacteria</taxon>
        <taxon>Cellvibrionales</taxon>
        <taxon>Cellvibrionaceae</taxon>
        <taxon>Marinibactrum</taxon>
    </lineage>
</organism>
<evidence type="ECO:0000313" key="1">
    <source>
        <dbReference type="EMBL" id="GLS27735.1"/>
    </source>
</evidence>
<accession>A0AA37T6A3</accession>
<proteinExistence type="predicted"/>
<dbReference type="RefSeq" id="WP_232593481.1">
    <property type="nucleotide sequence ID" value="NZ_BSPD01000087.1"/>
</dbReference>
<dbReference type="AlphaFoldDB" id="A0AA37T6A3"/>
<sequence length="110" mass="12125">MNTFSFEDLLKEPCLRTREASIEGFGRVTVHELSSADAAKITKEAQALIDDSEASKLHLAKSVVHILKGSPATKAEAEKLSKNLSTSMLNEIFNAAMHWRVDPLDIEKNS</sequence>
<name>A0AA37T6A3_9GAMM</name>
<evidence type="ECO:0000313" key="2">
    <source>
        <dbReference type="Proteomes" id="UP001156870"/>
    </source>
</evidence>
<dbReference type="EMBL" id="BSPD01000087">
    <property type="protein sequence ID" value="GLS27735.1"/>
    <property type="molecule type" value="Genomic_DNA"/>
</dbReference>
<reference evidence="1 2" key="1">
    <citation type="journal article" date="2014" name="Int. J. Syst. Evol. Microbiol.">
        <title>Complete genome sequence of Corynebacterium casei LMG S-19264T (=DSM 44701T), isolated from a smear-ripened cheese.</title>
        <authorList>
            <consortium name="US DOE Joint Genome Institute (JGI-PGF)"/>
            <person name="Walter F."/>
            <person name="Albersmeier A."/>
            <person name="Kalinowski J."/>
            <person name="Ruckert C."/>
        </authorList>
    </citation>
    <scope>NUCLEOTIDE SEQUENCE [LARGE SCALE GENOMIC DNA]</scope>
    <source>
        <strain evidence="1 2">NBRC 110095</strain>
    </source>
</reference>
<comment type="caution">
    <text evidence="1">The sequence shown here is derived from an EMBL/GenBank/DDBJ whole genome shotgun (WGS) entry which is preliminary data.</text>
</comment>